<dbReference type="SUPFAM" id="SSF53448">
    <property type="entry name" value="Nucleotide-diphospho-sugar transferases"/>
    <property type="match status" value="1"/>
</dbReference>
<keyword evidence="3" id="KW-1133">Transmembrane helix</keyword>
<dbReference type="PANTHER" id="PTHR22916">
    <property type="entry name" value="GLYCOSYLTRANSFERASE"/>
    <property type="match status" value="1"/>
</dbReference>
<keyword evidence="1" id="KW-0328">Glycosyltransferase</keyword>
<proteinExistence type="predicted"/>
<dbReference type="CDD" id="cd00761">
    <property type="entry name" value="Glyco_tranf_GTA_type"/>
    <property type="match status" value="1"/>
</dbReference>
<organism evidence="5 6">
    <name type="scientific">Prevotella communis</name>
    <dbReference type="NCBI Taxonomy" id="2913614"/>
    <lineage>
        <taxon>Bacteria</taxon>
        <taxon>Pseudomonadati</taxon>
        <taxon>Bacteroidota</taxon>
        <taxon>Bacteroidia</taxon>
        <taxon>Bacteroidales</taxon>
        <taxon>Prevotellaceae</taxon>
        <taxon>Prevotella</taxon>
    </lineage>
</organism>
<dbReference type="RefSeq" id="WP_091854044.1">
    <property type="nucleotide sequence ID" value="NZ_FNIW01000014.1"/>
</dbReference>
<evidence type="ECO:0000313" key="6">
    <source>
        <dbReference type="Proteomes" id="UP000199134"/>
    </source>
</evidence>
<sequence>MKVSIIVPVYNVAPYIIRCLDSINRQTFSNLECIIVDDCGTDNSIQLAKNYIKNVPFKYSYRIIHHKYNQGISEARNTGINMATGDYIFFIDSDDAITPNCIETLANLANKYPFADIIQGNTVTGSEDLMPHCYKYTVPEYCDDKEALEELLLSTTLTTPWNKLIRTTFIRKYSLYFPKGIVMEDTYWSYFLTKKTKSAAFTNEQTYYYYKNGNSIIHGKSKIMNKKRVIGLITGVTAFYEDMRKEGRSTRQQRMYLFSNMVICLSKLSSCLNMSLWFSFWKLTNCIFVFHPITKVSFYSITLYLLMMPPLCFFAYIKGWGWRINHYISCKL</sequence>
<feature type="domain" description="Glycosyltransferase 2-like" evidence="4">
    <location>
        <begin position="4"/>
        <end position="127"/>
    </location>
</feature>
<gene>
    <name evidence="5" type="ORF">SAMN04487900_11445</name>
</gene>
<dbReference type="Gene3D" id="3.90.550.10">
    <property type="entry name" value="Spore Coat Polysaccharide Biosynthesis Protein SpsA, Chain A"/>
    <property type="match status" value="1"/>
</dbReference>
<protein>
    <submittedName>
        <fullName evidence="5">Glycosyl transferase family 2</fullName>
    </submittedName>
</protein>
<dbReference type="AlphaFoldDB" id="A0A1H0ICU9"/>
<evidence type="ECO:0000259" key="4">
    <source>
        <dbReference type="Pfam" id="PF00535"/>
    </source>
</evidence>
<accession>A0A1H0ICU9</accession>
<name>A0A1H0ICU9_9BACT</name>
<keyword evidence="2 5" id="KW-0808">Transferase</keyword>
<evidence type="ECO:0000256" key="1">
    <source>
        <dbReference type="ARBA" id="ARBA00022676"/>
    </source>
</evidence>
<dbReference type="InterPro" id="IPR001173">
    <property type="entry name" value="Glyco_trans_2-like"/>
</dbReference>
<keyword evidence="3" id="KW-0472">Membrane</keyword>
<evidence type="ECO:0000256" key="2">
    <source>
        <dbReference type="ARBA" id="ARBA00022679"/>
    </source>
</evidence>
<dbReference type="InterPro" id="IPR029044">
    <property type="entry name" value="Nucleotide-diphossugar_trans"/>
</dbReference>
<dbReference type="OrthoDB" id="1114838at2"/>
<feature type="transmembrane region" description="Helical" evidence="3">
    <location>
        <begin position="255"/>
        <end position="278"/>
    </location>
</feature>
<reference evidence="6" key="1">
    <citation type="submission" date="2016-10" db="EMBL/GenBank/DDBJ databases">
        <authorList>
            <person name="de Groot N.N."/>
        </authorList>
    </citation>
    <scope>NUCLEOTIDE SEQUENCE [LARGE SCALE GENOMIC DNA]</scope>
    <source>
        <strain evidence="6">BP1-145</strain>
    </source>
</reference>
<dbReference type="GO" id="GO:0016758">
    <property type="term" value="F:hexosyltransferase activity"/>
    <property type="evidence" value="ECO:0007669"/>
    <property type="project" value="UniProtKB-ARBA"/>
</dbReference>
<comment type="caution">
    <text evidence="5">The sequence shown here is derived from an EMBL/GenBank/DDBJ whole genome shotgun (WGS) entry which is preliminary data.</text>
</comment>
<evidence type="ECO:0000313" key="5">
    <source>
        <dbReference type="EMBL" id="SDO29213.1"/>
    </source>
</evidence>
<dbReference type="EMBL" id="FNIW01000014">
    <property type="protein sequence ID" value="SDO29213.1"/>
    <property type="molecule type" value="Genomic_DNA"/>
</dbReference>
<feature type="transmembrane region" description="Helical" evidence="3">
    <location>
        <begin position="298"/>
        <end position="317"/>
    </location>
</feature>
<dbReference type="PANTHER" id="PTHR22916:SF51">
    <property type="entry name" value="GLYCOSYLTRANSFERASE EPSH-RELATED"/>
    <property type="match status" value="1"/>
</dbReference>
<keyword evidence="3" id="KW-0812">Transmembrane</keyword>
<dbReference type="Pfam" id="PF00535">
    <property type="entry name" value="Glycos_transf_2"/>
    <property type="match status" value="1"/>
</dbReference>
<dbReference type="Proteomes" id="UP000199134">
    <property type="component" value="Unassembled WGS sequence"/>
</dbReference>
<evidence type="ECO:0000256" key="3">
    <source>
        <dbReference type="SAM" id="Phobius"/>
    </source>
</evidence>